<proteinExistence type="predicted"/>
<dbReference type="AlphaFoldDB" id="A0A238WH47"/>
<evidence type="ECO:0000313" key="1">
    <source>
        <dbReference type="EMBL" id="SNR45653.1"/>
    </source>
</evidence>
<keyword evidence="1" id="KW-0436">Ligase</keyword>
<dbReference type="InterPro" id="IPR053158">
    <property type="entry name" value="CapK_Type1_Caps_Biosynth"/>
</dbReference>
<keyword evidence="2" id="KW-1185">Reference proteome</keyword>
<sequence>MFVFWLTHTWLVDLFNWTLQFKGFDIAFAKAELARIQSIPEDQYQSYIEEKKQAIVAYHKQHNAFYKQLTSQQKSNAWNDLPVLTKAHLQQPLQERLSNEYTRKNVYVNKTSGSSGHPFIFAKDKASHALSWASFQDRYAWFDLDINTSKQARFYGIPLDFMGYRKERLKDWLGNRYRFPIFDLSEPQLKKIHQKFTATAFEYLNGYTSSIVLFAKYLKQHQIILKESCPTLKACIVTSEMLFESDKALMEIQFGVPVINEYGASELGLIAFQNSQDAFQVDSELLYVEILDDQNMPVPHGESGRIVITSLYNKAHPFIRYDIGDVGTLSRKSTPKKPILEKLTGRTNDIARLPSGKVVPGLTFYYVTKSVIEEDGNVSEFVIEQTALDTFKVIYTAQRALTPEEEETIKLATYKYLEEGLRVLFEKVKKMDRSKRGKLKQFVSKLPN</sequence>
<dbReference type="RefSeq" id="WP_179218088.1">
    <property type="nucleotide sequence ID" value="NZ_BMEP01000003.1"/>
</dbReference>
<dbReference type="Proteomes" id="UP000198379">
    <property type="component" value="Unassembled WGS sequence"/>
</dbReference>
<gene>
    <name evidence="1" type="ORF">SAMN06265376_1011056</name>
</gene>
<organism evidence="1 2">
    <name type="scientific">Dokdonia pacifica</name>
    <dbReference type="NCBI Taxonomy" id="1627892"/>
    <lineage>
        <taxon>Bacteria</taxon>
        <taxon>Pseudomonadati</taxon>
        <taxon>Bacteroidota</taxon>
        <taxon>Flavobacteriia</taxon>
        <taxon>Flavobacteriales</taxon>
        <taxon>Flavobacteriaceae</taxon>
        <taxon>Dokdonia</taxon>
    </lineage>
</organism>
<dbReference type="GO" id="GO:0016874">
    <property type="term" value="F:ligase activity"/>
    <property type="evidence" value="ECO:0007669"/>
    <property type="project" value="UniProtKB-KW"/>
</dbReference>
<protein>
    <submittedName>
        <fullName evidence="1">Phenylacetate-CoA ligase</fullName>
    </submittedName>
</protein>
<evidence type="ECO:0000313" key="2">
    <source>
        <dbReference type="Proteomes" id="UP000198379"/>
    </source>
</evidence>
<dbReference type="PANTHER" id="PTHR36932">
    <property type="entry name" value="CAPSULAR POLYSACCHARIDE BIOSYNTHESIS PROTEIN"/>
    <property type="match status" value="1"/>
</dbReference>
<name>A0A238WH47_9FLAO</name>
<dbReference type="Gene3D" id="3.40.50.12780">
    <property type="entry name" value="N-terminal domain of ligase-like"/>
    <property type="match status" value="1"/>
</dbReference>
<dbReference type="EMBL" id="FZNY01000001">
    <property type="protein sequence ID" value="SNR45653.1"/>
    <property type="molecule type" value="Genomic_DNA"/>
</dbReference>
<reference evidence="1 2" key="1">
    <citation type="submission" date="2017-06" db="EMBL/GenBank/DDBJ databases">
        <authorList>
            <person name="Kim H.J."/>
            <person name="Triplett B.A."/>
        </authorList>
    </citation>
    <scope>NUCLEOTIDE SEQUENCE [LARGE SCALE GENOMIC DNA]</scope>
    <source>
        <strain evidence="1 2">DSM 25597</strain>
    </source>
</reference>
<dbReference type="SUPFAM" id="SSF56801">
    <property type="entry name" value="Acetyl-CoA synthetase-like"/>
    <property type="match status" value="1"/>
</dbReference>
<dbReference type="PANTHER" id="PTHR36932:SF1">
    <property type="entry name" value="CAPSULAR POLYSACCHARIDE BIOSYNTHESIS PROTEIN"/>
    <property type="match status" value="1"/>
</dbReference>
<dbReference type="InterPro" id="IPR042099">
    <property type="entry name" value="ANL_N_sf"/>
</dbReference>
<accession>A0A238WH47</accession>